<dbReference type="Proteomes" id="UP001380953">
    <property type="component" value="Unassembled WGS sequence"/>
</dbReference>
<protein>
    <submittedName>
        <fullName evidence="1">AraC family transcriptional regulator</fullName>
    </submittedName>
</protein>
<dbReference type="EMBL" id="JBBKAR010000039">
    <property type="protein sequence ID" value="MEJ8305125.1"/>
    <property type="molecule type" value="Genomic_DNA"/>
</dbReference>
<evidence type="ECO:0000313" key="2">
    <source>
        <dbReference type="Proteomes" id="UP001380953"/>
    </source>
</evidence>
<keyword evidence="2" id="KW-1185">Reference proteome</keyword>
<comment type="caution">
    <text evidence="1">The sequence shown here is derived from an EMBL/GenBank/DDBJ whole genome shotgun (WGS) entry which is preliminary data.</text>
</comment>
<accession>A0ACC6PE04</accession>
<evidence type="ECO:0000313" key="1">
    <source>
        <dbReference type="EMBL" id="MEJ8305125.1"/>
    </source>
</evidence>
<proteinExistence type="predicted"/>
<organism evidence="1 2">
    <name type="scientific">Saccharibacillus sacchari</name>
    <dbReference type="NCBI Taxonomy" id="456493"/>
    <lineage>
        <taxon>Bacteria</taxon>
        <taxon>Bacillati</taxon>
        <taxon>Bacillota</taxon>
        <taxon>Bacilli</taxon>
        <taxon>Bacillales</taxon>
        <taxon>Paenibacillaceae</taxon>
        <taxon>Saccharibacillus</taxon>
    </lineage>
</organism>
<name>A0ACC6PE04_9BACL</name>
<reference evidence="1" key="1">
    <citation type="submission" date="2024-03" db="EMBL/GenBank/DDBJ databases">
        <title>Whole genome sequecning of epiphytes from Marcgravia umbellata leaves.</title>
        <authorList>
            <person name="Kumar G."/>
            <person name="Savka M.A."/>
        </authorList>
    </citation>
    <scope>NUCLEOTIDE SEQUENCE</scope>
    <source>
        <strain evidence="1">RIT_BL5</strain>
    </source>
</reference>
<sequence>MSGISSPNPKYVVEDGRFSIQHMKRKGITAMPRPHSHEQIELYFLCEGERVYFVDDRVVTVHKGELILIRPAQLHATASSEKAEFERILVNYDPLLLPSALQDDSKWFHNRGYRMFGLTLREQNEVQQLLARILDECQAARDYYESCVVALFTELMILLQRSEGVQLQQNGSAKPPLHELVNHVATYIREHHRESLTLEQTAAHFFISASYLSRVFHRLTGFHFREYILHIRMREAEKRLVHSEDQVQEIASAVGFEHLSHFNKTFKKATGLTPLQYRKQARATRRPV</sequence>
<gene>
    <name evidence="1" type="ORF">WKI47_14565</name>
</gene>